<dbReference type="EMBL" id="GG662621">
    <property type="protein sequence ID" value="EAS00272.2"/>
    <property type="molecule type" value="Genomic_DNA"/>
</dbReference>
<dbReference type="GO" id="GO:0005249">
    <property type="term" value="F:voltage-gated potassium channel activity"/>
    <property type="evidence" value="ECO:0007669"/>
    <property type="project" value="TreeGrafter"/>
</dbReference>
<dbReference type="InterPro" id="IPR050818">
    <property type="entry name" value="KCNH_animal-type"/>
</dbReference>
<dbReference type="Gene3D" id="1.10.287.630">
    <property type="entry name" value="Helix hairpin bin"/>
    <property type="match status" value="1"/>
</dbReference>
<dbReference type="eggNOG" id="KOG0498">
    <property type="taxonomic scope" value="Eukaryota"/>
</dbReference>
<dbReference type="Proteomes" id="UP000009168">
    <property type="component" value="Unassembled WGS sequence"/>
</dbReference>
<dbReference type="InterPro" id="IPR018490">
    <property type="entry name" value="cNMP-bd_dom_sf"/>
</dbReference>
<feature type="region of interest" description="Disordered" evidence="1">
    <location>
        <begin position="861"/>
        <end position="882"/>
    </location>
</feature>
<name>I7LVX2_TETTS</name>
<evidence type="ECO:0000313" key="4">
    <source>
        <dbReference type="EMBL" id="EAS00272.2"/>
    </source>
</evidence>
<keyword evidence="2" id="KW-0812">Transmembrane</keyword>
<evidence type="ECO:0000256" key="1">
    <source>
        <dbReference type="SAM" id="MobiDB-lite"/>
    </source>
</evidence>
<feature type="domain" description="Cyclic nucleotide-binding" evidence="3">
    <location>
        <begin position="564"/>
        <end position="649"/>
    </location>
</feature>
<sequence length="1239" mass="146602">MKQSLKQIDQSQRIYPLSPNESDLQFNAFQLEKGPNFIKKKMQNNNQFQIPQDFTPHQMDTNYNIFNQIQLSVNREYDKNEDMSNQDDVNQEKKKSKLIELIDQNSNKDDGSVSSQNSDKHKSDFVKKFEKVTWYKLIYLVSEAIQRWKSTLKAISIQYATQNQIEMIDDLSFFQTEQSKQRRIDYMHQKNKTVNYSQNKFIRRLKKSTRQVRKAFRDINMKIQDCLLFLDKRVEKILKNIKVFDPYDGIVLFWEILYMMLCLFLFVYLPFSVAFENERSLIIQGAGYVIIIIFLGIDILKNFNTAVYVKGELIKNHVQILKVYTYSLEFPLDVLTYFSAIGLLQFNYSRSIFLLRIFYKPSLIQKFKDAFQMSEKSIASVDLLKLFAIVLYLCHVVACVWYKLGEIQYEQSNSGWIVKNSYQNSDDYTLYVNSYFFAIIMMSSVKGNIQPSSNTEKIFTTLIAFGACVLFGYTITSITIILRNLNTKWDNFNLLVSQVTKFMRRYNVDPQQQQKARKYIEYVKDVSLEEKRKSQSILNCLSKQLKDEIFINIYSQQLLRIPFFKNYFSAECIEQLALKMQAIYYASDDPIITRQQINDPALYFVVEGQVIEYYFTNFELQNSLQEKVIRIKNKGDYVGLIEFITQNQRPLCYAKSKGVTELHMLKLKDFLDVVAKFPIEKEHYYHMKDQILINKKSQYIQIDCSLCYEKNHIERDCHFTFYEQRRKLFSQKYGVMPTTKKETILRKTVKLRYHSLSTQNQIQFEINNFLKCFTIKEHHHHHHHQDNHQINKYPDTNNPNNHMHTQQLHTNTNLQDRNGDFQHNQINNQNQVQHQNENDRNYNQKIELTKNSQAQQEFNSNFKVQPEKQQEQSEDDQKKDKKQLKQLKKEQKMISIMNQYNDDKQQDLQNLISVNFISPNASDTHRDLISNFVSYEQNDPLAFDQEDLVLLSPSVQDDHFNTQFNRHLSETPKQIQEKVNGKAAESITNQDQNKEEVFHSSSIQTFTPNNKIKQKVQKVNDTTISSSSNLNIMKNNYINDVNTPQNQNINQQQFQQIDLLHPNNIIRKQQSITYKSYEEIVQVNSSNNIKQVRQISNDGGQSKSNQQIQLQQQQQQQQFQKIQTSLQRQQSNLLNSIAAQQQDGKQTLNDLNESQVNQTELKLGIYSYYEQQNVSIDFSVYHNFQYYFPHNNLNYIFRVDKFKNKAKQRRSVMKPLLVSQNFIKKKTIKSQKSISSNIK</sequence>
<feature type="transmembrane region" description="Helical" evidence="2">
    <location>
        <begin position="383"/>
        <end position="404"/>
    </location>
</feature>
<keyword evidence="2" id="KW-0472">Membrane</keyword>
<dbReference type="GeneID" id="7838602"/>
<reference evidence="5" key="1">
    <citation type="journal article" date="2006" name="PLoS Biol.">
        <title>Macronuclear genome sequence of the ciliate Tetrahymena thermophila, a model eukaryote.</title>
        <authorList>
            <person name="Eisen J.A."/>
            <person name="Coyne R.S."/>
            <person name="Wu M."/>
            <person name="Wu D."/>
            <person name="Thiagarajan M."/>
            <person name="Wortman J.R."/>
            <person name="Badger J.H."/>
            <person name="Ren Q."/>
            <person name="Amedeo P."/>
            <person name="Jones K.M."/>
            <person name="Tallon L.J."/>
            <person name="Delcher A.L."/>
            <person name="Salzberg S.L."/>
            <person name="Silva J.C."/>
            <person name="Haas B.J."/>
            <person name="Majoros W.H."/>
            <person name="Farzad M."/>
            <person name="Carlton J.M."/>
            <person name="Smith R.K. Jr."/>
            <person name="Garg J."/>
            <person name="Pearlman R.E."/>
            <person name="Karrer K.M."/>
            <person name="Sun L."/>
            <person name="Manning G."/>
            <person name="Elde N.C."/>
            <person name="Turkewitz A.P."/>
            <person name="Asai D.J."/>
            <person name="Wilkes D.E."/>
            <person name="Wang Y."/>
            <person name="Cai H."/>
            <person name="Collins K."/>
            <person name="Stewart B.A."/>
            <person name="Lee S.R."/>
            <person name="Wilamowska K."/>
            <person name="Weinberg Z."/>
            <person name="Ruzzo W.L."/>
            <person name="Wloga D."/>
            <person name="Gaertig J."/>
            <person name="Frankel J."/>
            <person name="Tsao C.-C."/>
            <person name="Gorovsky M.A."/>
            <person name="Keeling P.J."/>
            <person name="Waller R.F."/>
            <person name="Patron N.J."/>
            <person name="Cherry J.M."/>
            <person name="Stover N.A."/>
            <person name="Krieger C.J."/>
            <person name="del Toro C."/>
            <person name="Ryder H.F."/>
            <person name="Williamson S.C."/>
            <person name="Barbeau R.A."/>
            <person name="Hamilton E.P."/>
            <person name="Orias E."/>
        </authorList>
    </citation>
    <scope>NUCLEOTIDE SEQUENCE [LARGE SCALE GENOMIC DNA]</scope>
    <source>
        <strain evidence="5">SB210</strain>
    </source>
</reference>
<keyword evidence="2" id="KW-1133">Transmembrane helix</keyword>
<dbReference type="CDD" id="cd00038">
    <property type="entry name" value="CAP_ED"/>
    <property type="match status" value="1"/>
</dbReference>
<keyword evidence="5" id="KW-1185">Reference proteome</keyword>
<evidence type="ECO:0000259" key="3">
    <source>
        <dbReference type="PROSITE" id="PS50042"/>
    </source>
</evidence>
<gene>
    <name evidence="4" type="ORF">TTHERM_00218450</name>
</gene>
<feature type="compositionally biased region" description="Basic and acidic residues" evidence="1">
    <location>
        <begin position="865"/>
        <end position="879"/>
    </location>
</feature>
<dbReference type="SUPFAM" id="SSF81324">
    <property type="entry name" value="Voltage-gated potassium channels"/>
    <property type="match status" value="1"/>
</dbReference>
<dbReference type="InParanoid" id="I7LVX2"/>
<organism evidence="4 5">
    <name type="scientific">Tetrahymena thermophila (strain SB210)</name>
    <dbReference type="NCBI Taxonomy" id="312017"/>
    <lineage>
        <taxon>Eukaryota</taxon>
        <taxon>Sar</taxon>
        <taxon>Alveolata</taxon>
        <taxon>Ciliophora</taxon>
        <taxon>Intramacronucleata</taxon>
        <taxon>Oligohymenophorea</taxon>
        <taxon>Hymenostomatida</taxon>
        <taxon>Tetrahymenina</taxon>
        <taxon>Tetrahymenidae</taxon>
        <taxon>Tetrahymena</taxon>
    </lineage>
</organism>
<feature type="region of interest" description="Disordered" evidence="1">
    <location>
        <begin position="780"/>
        <end position="805"/>
    </location>
</feature>
<feature type="transmembrane region" description="Helical" evidence="2">
    <location>
        <begin position="249"/>
        <end position="269"/>
    </location>
</feature>
<dbReference type="Gene3D" id="2.60.120.10">
    <property type="entry name" value="Jelly Rolls"/>
    <property type="match status" value="1"/>
</dbReference>
<dbReference type="PANTHER" id="PTHR10217">
    <property type="entry name" value="VOLTAGE AND LIGAND GATED POTASSIUM CHANNEL"/>
    <property type="match status" value="1"/>
</dbReference>
<feature type="compositionally biased region" description="Polar residues" evidence="1">
    <location>
        <begin position="788"/>
        <end position="805"/>
    </location>
</feature>
<dbReference type="InterPro" id="IPR014710">
    <property type="entry name" value="RmlC-like_jellyroll"/>
</dbReference>
<protein>
    <submittedName>
        <fullName evidence="4">Cation channel family protein</fullName>
    </submittedName>
</protein>
<dbReference type="SUPFAM" id="SSF51206">
    <property type="entry name" value="cAMP-binding domain-like"/>
    <property type="match status" value="1"/>
</dbReference>
<dbReference type="AlphaFoldDB" id="I7LVX2"/>
<dbReference type="Gene3D" id="1.10.287.70">
    <property type="match status" value="1"/>
</dbReference>
<dbReference type="PROSITE" id="PS50042">
    <property type="entry name" value="CNMP_BINDING_3"/>
    <property type="match status" value="1"/>
</dbReference>
<feature type="transmembrane region" description="Helical" evidence="2">
    <location>
        <begin position="281"/>
        <end position="300"/>
    </location>
</feature>
<evidence type="ECO:0000313" key="5">
    <source>
        <dbReference type="Proteomes" id="UP000009168"/>
    </source>
</evidence>
<feature type="transmembrane region" description="Helical" evidence="2">
    <location>
        <begin position="428"/>
        <end position="446"/>
    </location>
</feature>
<dbReference type="GO" id="GO:0042391">
    <property type="term" value="P:regulation of membrane potential"/>
    <property type="evidence" value="ECO:0007669"/>
    <property type="project" value="TreeGrafter"/>
</dbReference>
<proteinExistence type="predicted"/>
<dbReference type="GO" id="GO:0005886">
    <property type="term" value="C:plasma membrane"/>
    <property type="evidence" value="ECO:0007669"/>
    <property type="project" value="TreeGrafter"/>
</dbReference>
<dbReference type="PANTHER" id="PTHR10217:SF435">
    <property type="entry name" value="POTASSIUM VOLTAGE-GATED CHANNEL PROTEIN EAG"/>
    <property type="match status" value="1"/>
</dbReference>
<feature type="transmembrane region" description="Helical" evidence="2">
    <location>
        <begin position="458"/>
        <end position="482"/>
    </location>
</feature>
<dbReference type="InterPro" id="IPR000595">
    <property type="entry name" value="cNMP-bd_dom"/>
</dbReference>
<dbReference type="RefSeq" id="XP_001020517.2">
    <property type="nucleotide sequence ID" value="XM_001020517.2"/>
</dbReference>
<accession>I7LVX2</accession>
<dbReference type="KEGG" id="tet:TTHERM_00218450"/>
<evidence type="ECO:0000256" key="2">
    <source>
        <dbReference type="SAM" id="Phobius"/>
    </source>
</evidence>